<dbReference type="FunFam" id="3.10.20.810:FF:000001">
    <property type="entry name" value="Histidine biosynthesis bifunctional protein HisIE"/>
    <property type="match status" value="1"/>
</dbReference>
<evidence type="ECO:0000256" key="2">
    <source>
        <dbReference type="ARBA" id="ARBA00005169"/>
    </source>
</evidence>
<organism evidence="10">
    <name type="scientific">marine sediment metagenome</name>
    <dbReference type="NCBI Taxonomy" id="412755"/>
    <lineage>
        <taxon>unclassified sequences</taxon>
        <taxon>metagenomes</taxon>
        <taxon>ecological metagenomes</taxon>
    </lineage>
</organism>
<keyword evidence="5" id="KW-0963">Cytoplasm</keyword>
<dbReference type="InterPro" id="IPR038019">
    <property type="entry name" value="PRib_AMP_CycHydrolase_sf"/>
</dbReference>
<dbReference type="HAMAP" id="MF_01021">
    <property type="entry name" value="HisI"/>
    <property type="match status" value="1"/>
</dbReference>
<dbReference type="EC" id="3.5.4.19" evidence="3"/>
<dbReference type="PANTHER" id="PTHR42945:SF9">
    <property type="entry name" value="HISTIDINE BIOSYNTHESIS BIFUNCTIONAL PROTEIN HISIE"/>
    <property type="match status" value="1"/>
</dbReference>
<comment type="caution">
    <text evidence="10">The sequence shown here is derived from an EMBL/GenBank/DDBJ whole genome shotgun (WGS) entry which is preliminary data.</text>
</comment>
<dbReference type="SUPFAM" id="SSF141734">
    <property type="entry name" value="HisI-like"/>
    <property type="match status" value="1"/>
</dbReference>
<dbReference type="UniPathway" id="UPA00031">
    <property type="reaction ID" value="UER00008"/>
</dbReference>
<dbReference type="InterPro" id="IPR026660">
    <property type="entry name" value="PRA-CH"/>
</dbReference>
<comment type="catalytic activity">
    <reaction evidence="1">
        <text>1-(5-phospho-beta-D-ribosyl)-5'-AMP + H2O = 1-(5-phospho-beta-D-ribosyl)-5-[(5-phospho-beta-D-ribosylamino)methylideneamino]imidazole-4-carboxamide</text>
        <dbReference type="Rhea" id="RHEA:20049"/>
        <dbReference type="ChEBI" id="CHEBI:15377"/>
        <dbReference type="ChEBI" id="CHEBI:58435"/>
        <dbReference type="ChEBI" id="CHEBI:59457"/>
        <dbReference type="EC" id="3.5.4.19"/>
    </reaction>
</comment>
<evidence type="ECO:0000256" key="6">
    <source>
        <dbReference type="ARBA" id="ARBA00022605"/>
    </source>
</evidence>
<dbReference type="AlphaFoldDB" id="X1SK11"/>
<dbReference type="Gene3D" id="3.10.20.810">
    <property type="entry name" value="Phosphoribosyl-AMP cyclohydrolase"/>
    <property type="match status" value="1"/>
</dbReference>
<dbReference type="InterPro" id="IPR002496">
    <property type="entry name" value="PRib_AMP_CycHydrolase_dom"/>
</dbReference>
<proteinExistence type="inferred from homology"/>
<evidence type="ECO:0000256" key="3">
    <source>
        <dbReference type="ARBA" id="ARBA00012721"/>
    </source>
</evidence>
<comment type="pathway">
    <text evidence="2">Amino-acid biosynthesis; L-histidine biosynthesis; L-histidine from 5-phospho-alpha-D-ribose 1-diphosphate: step 3/9.</text>
</comment>
<evidence type="ECO:0000256" key="5">
    <source>
        <dbReference type="ARBA" id="ARBA00022490"/>
    </source>
</evidence>
<dbReference type="GO" id="GO:0004636">
    <property type="term" value="F:phosphoribosyl-ATP diphosphatase activity"/>
    <property type="evidence" value="ECO:0007669"/>
    <property type="project" value="UniProtKB-ARBA"/>
</dbReference>
<protein>
    <recommendedName>
        <fullName evidence="4">Histidine biosynthesis bifunctional protein HisIE</fullName>
        <ecNumber evidence="3">3.5.4.19</ecNumber>
    </recommendedName>
</protein>
<evidence type="ECO:0000256" key="7">
    <source>
        <dbReference type="ARBA" id="ARBA00022801"/>
    </source>
</evidence>
<dbReference type="PANTHER" id="PTHR42945">
    <property type="entry name" value="HISTIDINE BIOSYNTHESIS BIFUNCTIONAL PROTEIN"/>
    <property type="match status" value="1"/>
</dbReference>
<sequence>MVNNLKFNEKGLIPAIVQDADTGEVLMLGYMNEESIRRTLSSGEVWFYSRSRQKLWHKGETSGNRLIVRELWKDCDSDTILVKAKPLGPVCHTGNKTCFFQKLTKQDIETGHQEEA</sequence>
<dbReference type="Pfam" id="PF01502">
    <property type="entry name" value="PRA-CH"/>
    <property type="match status" value="1"/>
</dbReference>
<dbReference type="NCBIfam" id="NF000768">
    <property type="entry name" value="PRK00051.1"/>
    <property type="match status" value="1"/>
</dbReference>
<feature type="domain" description="Phosphoribosyl-AMP cyclohydrolase" evidence="9">
    <location>
        <begin position="27"/>
        <end position="100"/>
    </location>
</feature>
<gene>
    <name evidence="10" type="ORF">S12H4_22877</name>
</gene>
<reference evidence="10" key="1">
    <citation type="journal article" date="2014" name="Front. Microbiol.">
        <title>High frequency of phylogenetically diverse reductive dehalogenase-homologous genes in deep subseafloor sedimentary metagenomes.</title>
        <authorList>
            <person name="Kawai M."/>
            <person name="Futagami T."/>
            <person name="Toyoda A."/>
            <person name="Takaki Y."/>
            <person name="Nishi S."/>
            <person name="Hori S."/>
            <person name="Arai W."/>
            <person name="Tsubouchi T."/>
            <person name="Morono Y."/>
            <person name="Uchiyama I."/>
            <person name="Ito T."/>
            <person name="Fujiyama A."/>
            <person name="Inagaki F."/>
            <person name="Takami H."/>
        </authorList>
    </citation>
    <scope>NUCLEOTIDE SEQUENCE</scope>
    <source>
        <strain evidence="10">Expedition CK06-06</strain>
    </source>
</reference>
<keyword evidence="6" id="KW-0028">Amino-acid biosynthesis</keyword>
<dbReference type="EMBL" id="BARW01012019">
    <property type="protein sequence ID" value="GAI79471.1"/>
    <property type="molecule type" value="Genomic_DNA"/>
</dbReference>
<evidence type="ECO:0000256" key="8">
    <source>
        <dbReference type="ARBA" id="ARBA00023102"/>
    </source>
</evidence>
<accession>X1SK11</accession>
<keyword evidence="8" id="KW-0368">Histidine biosynthesis</keyword>
<dbReference type="GO" id="GO:0000105">
    <property type="term" value="P:L-histidine biosynthetic process"/>
    <property type="evidence" value="ECO:0007669"/>
    <property type="project" value="UniProtKB-UniPathway"/>
</dbReference>
<keyword evidence="7" id="KW-0378">Hydrolase</keyword>
<name>X1SK11_9ZZZZ</name>
<evidence type="ECO:0000256" key="4">
    <source>
        <dbReference type="ARBA" id="ARBA00017720"/>
    </source>
</evidence>
<dbReference type="GO" id="GO:0004635">
    <property type="term" value="F:phosphoribosyl-AMP cyclohydrolase activity"/>
    <property type="evidence" value="ECO:0007669"/>
    <property type="project" value="UniProtKB-EC"/>
</dbReference>
<evidence type="ECO:0000313" key="10">
    <source>
        <dbReference type="EMBL" id="GAI79471.1"/>
    </source>
</evidence>
<evidence type="ECO:0000259" key="9">
    <source>
        <dbReference type="Pfam" id="PF01502"/>
    </source>
</evidence>
<evidence type="ECO:0000256" key="1">
    <source>
        <dbReference type="ARBA" id="ARBA00000024"/>
    </source>
</evidence>